<feature type="region of interest" description="Disordered" evidence="5">
    <location>
        <begin position="37"/>
        <end position="57"/>
    </location>
</feature>
<evidence type="ECO:0000256" key="5">
    <source>
        <dbReference type="SAM" id="MobiDB-lite"/>
    </source>
</evidence>
<dbReference type="GO" id="GO:0042597">
    <property type="term" value="C:periplasmic space"/>
    <property type="evidence" value="ECO:0007669"/>
    <property type="project" value="UniProtKB-SubCell"/>
</dbReference>
<dbReference type="PANTHER" id="PTHR30222:SF17">
    <property type="entry name" value="SPERMIDINE_PUTRESCINE-BINDING PERIPLASMIC PROTEIN"/>
    <property type="match status" value="1"/>
</dbReference>
<dbReference type="InterPro" id="IPR001188">
    <property type="entry name" value="Sperm_putr-bd"/>
</dbReference>
<dbReference type="SUPFAM" id="SSF53850">
    <property type="entry name" value="Periplasmic binding protein-like II"/>
    <property type="match status" value="1"/>
</dbReference>
<dbReference type="PANTHER" id="PTHR30222">
    <property type="entry name" value="SPERMIDINE/PUTRESCINE-BINDING PERIPLASMIC PROTEIN"/>
    <property type="match status" value="1"/>
</dbReference>
<organism evidence="6 7">
    <name type="scientific">Georgenia thermotolerans</name>
    <dbReference type="NCBI Taxonomy" id="527326"/>
    <lineage>
        <taxon>Bacteria</taxon>
        <taxon>Bacillati</taxon>
        <taxon>Actinomycetota</taxon>
        <taxon>Actinomycetes</taxon>
        <taxon>Micrococcales</taxon>
        <taxon>Bogoriellaceae</taxon>
        <taxon>Georgenia</taxon>
    </lineage>
</organism>
<dbReference type="Gene3D" id="3.40.190.10">
    <property type="entry name" value="Periplasmic binding protein-like II"/>
    <property type="match status" value="2"/>
</dbReference>
<dbReference type="OrthoDB" id="9769319at2"/>
<evidence type="ECO:0000256" key="1">
    <source>
        <dbReference type="ARBA" id="ARBA00004418"/>
    </source>
</evidence>
<dbReference type="Pfam" id="PF13416">
    <property type="entry name" value="SBP_bac_8"/>
    <property type="match status" value="1"/>
</dbReference>
<dbReference type="InterPro" id="IPR006059">
    <property type="entry name" value="SBP"/>
</dbReference>
<name>A0A7J5UUL9_9MICO</name>
<keyword evidence="4" id="KW-0574">Periplasm</keyword>
<dbReference type="EMBL" id="WHJE01000002">
    <property type="protein sequence ID" value="KAE8765973.1"/>
    <property type="molecule type" value="Genomic_DNA"/>
</dbReference>
<sequence length="423" mass="45461">MARDQADLKSDSEISRFCQEIGAEGALPSLNRRANLCAQGPGTGAEPSPDDVENPVTKFPSRRSTAVAALGTSTAVLLAACGGGSADEPTALDPDADLSKQTIVVSNWESYMPEDIADIVKTETGATVKVTHHATNEDLVAKVTAGGGDGLDVIFGTAPFLEAFAKEGLLEPIDPALLENWGELDSLATDSAVVDGQTYWAPYTWGTTGICYREDLVAKTPDSWYDLLTPADEYKGKVTMMGTDRWAVLPAQKALGFSANTTDEAEMAEVKELMLQAKPSLLAYDDNTFYERLISGEAVMVEAWDGWCNYGTAENASIKFAVPKEGSDLFVDAMAILKSSKNKEAAYAFIDTVLKPENHAWAAENILYNVPNQAALDLLPADLLEQYDVLGARRDEMLQGEALTDIGEAMSLYTRTITEVTAS</sequence>
<dbReference type="GO" id="GO:0019808">
    <property type="term" value="F:polyamine binding"/>
    <property type="evidence" value="ECO:0007669"/>
    <property type="project" value="InterPro"/>
</dbReference>
<evidence type="ECO:0000313" key="6">
    <source>
        <dbReference type="EMBL" id="KAE8765973.1"/>
    </source>
</evidence>
<keyword evidence="2" id="KW-0813">Transport</keyword>
<keyword evidence="7" id="KW-1185">Reference proteome</keyword>
<proteinExistence type="predicted"/>
<dbReference type="GO" id="GO:0015846">
    <property type="term" value="P:polyamine transport"/>
    <property type="evidence" value="ECO:0007669"/>
    <property type="project" value="InterPro"/>
</dbReference>
<reference evidence="6 7" key="1">
    <citation type="submission" date="2019-10" db="EMBL/GenBank/DDBJ databases">
        <title>Georgenia wutianyii sp. nov. and Georgenia yuyongxinii sp. nov. isolated from plateau pika (Ochotona curzoniae) in the Qinghai-Tibet plateau of China.</title>
        <authorList>
            <person name="Tian Z."/>
        </authorList>
    </citation>
    <scope>NUCLEOTIDE SEQUENCE [LARGE SCALE GENOMIC DNA]</scope>
    <source>
        <strain evidence="6 7">DSM 21501</strain>
    </source>
</reference>
<comment type="subcellular location">
    <subcellularLocation>
        <location evidence="1">Periplasm</location>
    </subcellularLocation>
</comment>
<comment type="caution">
    <text evidence="6">The sequence shown here is derived from an EMBL/GenBank/DDBJ whole genome shotgun (WGS) entry which is preliminary data.</text>
</comment>
<gene>
    <name evidence="6" type="ORF">GB883_00735</name>
</gene>
<dbReference type="AlphaFoldDB" id="A0A7J5UUL9"/>
<protein>
    <submittedName>
        <fullName evidence="6">Extracellular solute-binding protein</fullName>
    </submittedName>
</protein>
<dbReference type="Proteomes" id="UP000451860">
    <property type="component" value="Unassembled WGS sequence"/>
</dbReference>
<evidence type="ECO:0000313" key="7">
    <source>
        <dbReference type="Proteomes" id="UP000451860"/>
    </source>
</evidence>
<dbReference type="CDD" id="cd13590">
    <property type="entry name" value="PBP2_PotD_PotF_like"/>
    <property type="match status" value="1"/>
</dbReference>
<accession>A0A7J5UUL9</accession>
<dbReference type="PRINTS" id="PR00909">
    <property type="entry name" value="SPERMDNBNDNG"/>
</dbReference>
<evidence type="ECO:0000256" key="3">
    <source>
        <dbReference type="ARBA" id="ARBA00022729"/>
    </source>
</evidence>
<evidence type="ECO:0000256" key="2">
    <source>
        <dbReference type="ARBA" id="ARBA00022448"/>
    </source>
</evidence>
<evidence type="ECO:0000256" key="4">
    <source>
        <dbReference type="ARBA" id="ARBA00022764"/>
    </source>
</evidence>
<keyword evidence="3" id="KW-0732">Signal</keyword>